<feature type="region of interest" description="Disordered" evidence="1">
    <location>
        <begin position="1"/>
        <end position="92"/>
    </location>
</feature>
<evidence type="ECO:0000256" key="1">
    <source>
        <dbReference type="SAM" id="MobiDB-lite"/>
    </source>
</evidence>
<name>A0A9N8ZJJ4_9GLOM</name>
<dbReference type="AlphaFoldDB" id="A0A9N8ZJJ4"/>
<feature type="compositionally biased region" description="Polar residues" evidence="1">
    <location>
        <begin position="693"/>
        <end position="707"/>
    </location>
</feature>
<dbReference type="InterPro" id="IPR058570">
    <property type="entry name" value="HROB_OB"/>
</dbReference>
<comment type="caution">
    <text evidence="4">The sequence shown here is derived from an EMBL/GenBank/DDBJ whole genome shotgun (WGS) entry which is preliminary data.</text>
</comment>
<dbReference type="OrthoDB" id="2426998at2759"/>
<feature type="compositionally biased region" description="Low complexity" evidence="1">
    <location>
        <begin position="222"/>
        <end position="237"/>
    </location>
</feature>
<feature type="transmembrane region" description="Helical" evidence="2">
    <location>
        <begin position="619"/>
        <end position="638"/>
    </location>
</feature>
<reference evidence="4" key="1">
    <citation type="submission" date="2021-06" db="EMBL/GenBank/DDBJ databases">
        <authorList>
            <person name="Kallberg Y."/>
            <person name="Tangrot J."/>
            <person name="Rosling A."/>
        </authorList>
    </citation>
    <scope>NUCLEOTIDE SEQUENCE</scope>
    <source>
        <strain evidence="4">CL551</strain>
    </source>
</reference>
<dbReference type="Proteomes" id="UP000789342">
    <property type="component" value="Unassembled WGS sequence"/>
</dbReference>
<sequence length="791" mass="89698">MDDDNLGFLPPVHFRSKNPSPPTRKPEKHANTNFRSFRPKSNHSFNDRRNKTKSYRKSSVGHNEDGNREPATLKRNHQDIDDGDEERNESVGSFQRSLSNFMFCNRSVVASPTPKKFIPHTLQHYEREKSITGEEESRYRPGRLGGFQRSLICSQIGVQSIKPSVGDSSSSPKSDKFKYGRFQRTLKDFQFGSGACTQKTDSNNAPARSMNIVTLRRRKNESPSTTDASDSSTPISSRDLRTNSSFKRIRREIDKGVVVNKIPGPIEYLPPMDLDQVRAHEQTLDNVMKNYYDQDSTHSKSPEPIEHSHISEEEWISVLDTVFLPEEMANESIKYTISAIHQMVDYRKRIPVTIGRIAKFDSNKRIVTIEDFTGEIKAIFHEKVLSVYEQQLRIGTMIVLINLAFLRVEGNNYLNVTLANIHWVSGSGQPNDKTHQLTVNDVSETRVQSTSNKVETLRFPLQTTKEMVQEGSSTDESIKQVDIAVDQTERGKSRVEHSTNTDGKNYDEEILLPDVENFSSLWSNTGDPEDLSWMLEDLEEITNSLSAKHNSLSENMIRHRQQGSNWLYRLTSSVVSLHCMLNNPVVADQMLVHQDDNSTKNYDTADSQNSDNAITTGTAITMIVLVLLFLIVSFVSFIRRRNSQNTPLSKDWKILDDFELEQSRHVPSPRFNDSFSVNSPSPNNIISYPDSVHTGNTKNSSRSTSFLNDPCPSDSRSESYSLRELSSTNSITLSKLPDVPPSLGDMPKFRTDSDTWEKYLEMMNRPEKLNETVILMGRTGHSPHSSGGRSL</sequence>
<feature type="compositionally biased region" description="Basic and acidic residues" evidence="1">
    <location>
        <begin position="62"/>
        <end position="80"/>
    </location>
</feature>
<dbReference type="EMBL" id="CAJVPV010001456">
    <property type="protein sequence ID" value="CAG8497979.1"/>
    <property type="molecule type" value="Genomic_DNA"/>
</dbReference>
<evidence type="ECO:0000259" key="3">
    <source>
        <dbReference type="Pfam" id="PF15072"/>
    </source>
</evidence>
<evidence type="ECO:0000313" key="4">
    <source>
        <dbReference type="EMBL" id="CAG8497979.1"/>
    </source>
</evidence>
<gene>
    <name evidence="4" type="ORF">AMORRO_LOCUS3109</name>
</gene>
<keyword evidence="2" id="KW-1133">Transmembrane helix</keyword>
<organism evidence="4 5">
    <name type="scientific">Acaulospora morrowiae</name>
    <dbReference type="NCBI Taxonomy" id="94023"/>
    <lineage>
        <taxon>Eukaryota</taxon>
        <taxon>Fungi</taxon>
        <taxon>Fungi incertae sedis</taxon>
        <taxon>Mucoromycota</taxon>
        <taxon>Glomeromycotina</taxon>
        <taxon>Glomeromycetes</taxon>
        <taxon>Diversisporales</taxon>
        <taxon>Acaulosporaceae</taxon>
        <taxon>Acaulospora</taxon>
    </lineage>
</organism>
<feature type="domain" description="Homologous recombination OB-fold protein OB-fold" evidence="3">
    <location>
        <begin position="349"/>
        <end position="422"/>
    </location>
</feature>
<feature type="region of interest" description="Disordered" evidence="1">
    <location>
        <begin position="194"/>
        <end position="243"/>
    </location>
</feature>
<evidence type="ECO:0000313" key="5">
    <source>
        <dbReference type="Proteomes" id="UP000789342"/>
    </source>
</evidence>
<feature type="compositionally biased region" description="Polar residues" evidence="1">
    <location>
        <begin position="195"/>
        <end position="206"/>
    </location>
</feature>
<keyword evidence="2" id="KW-0812">Transmembrane</keyword>
<protein>
    <submittedName>
        <fullName evidence="4">12255_t:CDS:1</fullName>
    </submittedName>
</protein>
<proteinExistence type="predicted"/>
<keyword evidence="2" id="KW-0472">Membrane</keyword>
<feature type="region of interest" description="Disordered" evidence="1">
    <location>
        <begin position="689"/>
        <end position="718"/>
    </location>
</feature>
<evidence type="ECO:0000256" key="2">
    <source>
        <dbReference type="SAM" id="Phobius"/>
    </source>
</evidence>
<accession>A0A9N8ZJJ4</accession>
<dbReference type="GO" id="GO:0000725">
    <property type="term" value="P:recombinational repair"/>
    <property type="evidence" value="ECO:0007669"/>
    <property type="project" value="InterPro"/>
</dbReference>
<keyword evidence="5" id="KW-1185">Reference proteome</keyword>
<dbReference type="Pfam" id="PF15072">
    <property type="entry name" value="HROB"/>
    <property type="match status" value="1"/>
</dbReference>